<organism evidence="2 3">
    <name type="scientific">Secundilactobacillus collinoides DSM 20515 = JCM 1123</name>
    <dbReference type="NCBI Taxonomy" id="1423733"/>
    <lineage>
        <taxon>Bacteria</taxon>
        <taxon>Bacillati</taxon>
        <taxon>Bacillota</taxon>
        <taxon>Bacilli</taxon>
        <taxon>Lactobacillales</taxon>
        <taxon>Lactobacillaceae</taxon>
        <taxon>Secundilactobacillus</taxon>
    </lineage>
</organism>
<dbReference type="PANTHER" id="PTHR36840:SF1">
    <property type="entry name" value="BLL5714 PROTEIN"/>
    <property type="match status" value="1"/>
</dbReference>
<dbReference type="EMBL" id="AYYR01000015">
    <property type="protein sequence ID" value="KRM76943.1"/>
    <property type="molecule type" value="Genomic_DNA"/>
</dbReference>
<feature type="transmembrane region" description="Helical" evidence="1">
    <location>
        <begin position="239"/>
        <end position="260"/>
    </location>
</feature>
<sequence length="399" mass="46245">MDAFRKWLGTPRKLSEKIQERKISWLELFTDLAYVVMLHALITNYSEHRETTSIWVFLLFFLLFFYIWSNFVSFFTLHGDHSARTTLLNLTQMVVVLLLTSRLSLVFEGELGQFVGIYIFIQALLIYLWTLVVRADPEHIESSRLYLITCWINLVLLLAVEFVGSESHKLILLAIVVVLQVTVMLVNSHYLTAEMRRRNLPIVESESSQERYGQLIMIVLGEALALITEAIMGPAFMHSLVWFVAFIVNIIGLWWIYYAFMDNISLHVKHDIFIELLHLFNEILTIMLVIDILLMYLFLESHATFYMGLYCFAVAITVAIVFGIKCFATPHRDRHLFHFLGAELVGFFIVASIGSWLPAIIAIWLVNCFLAMIIFNEERYQLEAQRVEQGAKGAEQKRL</sequence>
<gene>
    <name evidence="2" type="ORF">FC82_GL000739</name>
</gene>
<dbReference type="PATRIC" id="fig|1423733.4.peg.770"/>
<protein>
    <recommendedName>
        <fullName evidence="4">Low temperature requirement protein LtrA</fullName>
    </recommendedName>
</protein>
<feature type="transmembrane region" description="Helical" evidence="1">
    <location>
        <begin position="305"/>
        <end position="324"/>
    </location>
</feature>
<dbReference type="AlphaFoldDB" id="A0A0R2BBS8"/>
<keyword evidence="1" id="KW-0472">Membrane</keyword>
<keyword evidence="1" id="KW-0812">Transmembrane</keyword>
<comment type="caution">
    <text evidence="2">The sequence shown here is derived from an EMBL/GenBank/DDBJ whole genome shotgun (WGS) entry which is preliminary data.</text>
</comment>
<evidence type="ECO:0000313" key="3">
    <source>
        <dbReference type="Proteomes" id="UP000051845"/>
    </source>
</evidence>
<evidence type="ECO:0000313" key="2">
    <source>
        <dbReference type="EMBL" id="KRM76943.1"/>
    </source>
</evidence>
<proteinExistence type="predicted"/>
<reference evidence="2 3" key="1">
    <citation type="journal article" date="2015" name="Genome Announc.">
        <title>Expanding the biotechnology potential of lactobacilli through comparative genomics of 213 strains and associated genera.</title>
        <authorList>
            <person name="Sun Z."/>
            <person name="Harris H.M."/>
            <person name="McCann A."/>
            <person name="Guo C."/>
            <person name="Argimon S."/>
            <person name="Zhang W."/>
            <person name="Yang X."/>
            <person name="Jeffery I.B."/>
            <person name="Cooney J.C."/>
            <person name="Kagawa T.F."/>
            <person name="Liu W."/>
            <person name="Song Y."/>
            <person name="Salvetti E."/>
            <person name="Wrobel A."/>
            <person name="Rasinkangas P."/>
            <person name="Parkhill J."/>
            <person name="Rea M.C."/>
            <person name="O'Sullivan O."/>
            <person name="Ritari J."/>
            <person name="Douillard F.P."/>
            <person name="Paul Ross R."/>
            <person name="Yang R."/>
            <person name="Briner A.E."/>
            <person name="Felis G.E."/>
            <person name="de Vos W.M."/>
            <person name="Barrangou R."/>
            <person name="Klaenhammer T.R."/>
            <person name="Caufield P.W."/>
            <person name="Cui Y."/>
            <person name="Zhang H."/>
            <person name="O'Toole P.W."/>
        </authorList>
    </citation>
    <scope>NUCLEOTIDE SEQUENCE [LARGE SCALE GENOMIC DNA]</scope>
    <source>
        <strain evidence="2 3">DSM 20515</strain>
    </source>
</reference>
<feature type="transmembrane region" description="Helical" evidence="1">
    <location>
        <begin position="145"/>
        <end position="164"/>
    </location>
</feature>
<accession>A0A0R2BBS8</accession>
<dbReference type="Pfam" id="PF06772">
    <property type="entry name" value="LtrA"/>
    <property type="match status" value="1"/>
</dbReference>
<feature type="transmembrane region" description="Helical" evidence="1">
    <location>
        <begin position="170"/>
        <end position="191"/>
    </location>
</feature>
<dbReference type="Proteomes" id="UP000051845">
    <property type="component" value="Unassembled WGS sequence"/>
</dbReference>
<dbReference type="RefSeq" id="WP_056996307.1">
    <property type="nucleotide sequence ID" value="NZ_AYYR01000015.1"/>
</dbReference>
<feature type="transmembrane region" description="Helical" evidence="1">
    <location>
        <begin position="272"/>
        <end position="299"/>
    </location>
</feature>
<evidence type="ECO:0000256" key="1">
    <source>
        <dbReference type="SAM" id="Phobius"/>
    </source>
</evidence>
<keyword evidence="1" id="KW-1133">Transmembrane helix</keyword>
<dbReference type="PANTHER" id="PTHR36840">
    <property type="entry name" value="BLL5714 PROTEIN"/>
    <property type="match status" value="1"/>
</dbReference>
<dbReference type="STRING" id="33960.TY91_00090"/>
<feature type="transmembrane region" description="Helical" evidence="1">
    <location>
        <begin position="54"/>
        <end position="75"/>
    </location>
</feature>
<feature type="transmembrane region" description="Helical" evidence="1">
    <location>
        <begin position="111"/>
        <end position="133"/>
    </location>
</feature>
<evidence type="ECO:0008006" key="4">
    <source>
        <dbReference type="Google" id="ProtNLM"/>
    </source>
</evidence>
<feature type="transmembrane region" description="Helical" evidence="1">
    <location>
        <begin position="23"/>
        <end position="42"/>
    </location>
</feature>
<feature type="transmembrane region" description="Helical" evidence="1">
    <location>
        <begin position="87"/>
        <end position="105"/>
    </location>
</feature>
<name>A0A0R2BBS8_SECCO</name>
<dbReference type="InterPro" id="IPR010640">
    <property type="entry name" value="Low_temperature_requirement_A"/>
</dbReference>